<protein>
    <submittedName>
        <fullName evidence="1">Uncharacterized protein</fullName>
    </submittedName>
</protein>
<gene>
    <name evidence="1" type="ORF">80B_00098</name>
</gene>
<reference evidence="1" key="1">
    <citation type="journal article" date="2023" name="Front. Cell. Infect. Microbiol.">
        <title>Isolation and in vitro characterization of novel S. epidermidis phages for therapeutic applications.</title>
        <authorList>
            <person name="Strancar V."/>
            <person name="Marusic M."/>
            <person name="Tusar J."/>
            <person name="Pracek N."/>
            <person name="Kolenc M."/>
            <person name="Suster K."/>
            <person name="Horvat S."/>
            <person name="Janez N."/>
            <person name="Peterka M."/>
        </authorList>
    </citation>
    <scope>NUCLEOTIDE SEQUENCE</scope>
</reference>
<sequence>MMYISKNKGDISMNNMENFKEEKQYKVTVALKSGKYMDINVSIEERDSLIKLLKNCDADTFSLFFASNSTEDDVWVPLNSIEFISIK</sequence>
<evidence type="ECO:0000313" key="2">
    <source>
        <dbReference type="Proteomes" id="UP001431709"/>
    </source>
</evidence>
<proteinExistence type="predicted"/>
<name>A0AAX3Y267_9CAUD</name>
<organism evidence="1 2">
    <name type="scientific">Staphylococcus phage 80B</name>
    <dbReference type="NCBI Taxonomy" id="3038196"/>
    <lineage>
        <taxon>Viruses</taxon>
        <taxon>Duplodnaviria</taxon>
        <taxon>Heunggongvirae</taxon>
        <taxon>Uroviricota</taxon>
        <taxon>Caudoviricetes</taxon>
        <taxon>Herelleviridae</taxon>
        <taxon>Twortvirinae</taxon>
        <taxon>Sepunavirus</taxon>
    </lineage>
</organism>
<accession>A0AAX3Y267</accession>
<evidence type="ECO:0000313" key="1">
    <source>
        <dbReference type="EMBL" id="WJJ58071.1"/>
    </source>
</evidence>
<dbReference type="Proteomes" id="UP001431709">
    <property type="component" value="Segment"/>
</dbReference>
<dbReference type="EMBL" id="OQ448194">
    <property type="protein sequence ID" value="WJJ58071.1"/>
    <property type="molecule type" value="Genomic_DNA"/>
</dbReference>